<dbReference type="Pfam" id="PF00395">
    <property type="entry name" value="SLH"/>
    <property type="match status" value="3"/>
</dbReference>
<comment type="caution">
    <text evidence="4">The sequence shown here is derived from an EMBL/GenBank/DDBJ whole genome shotgun (WGS) entry which is preliminary data.</text>
</comment>
<keyword evidence="5" id="KW-1185">Reference proteome</keyword>
<evidence type="ECO:0000259" key="3">
    <source>
        <dbReference type="PROSITE" id="PS51272"/>
    </source>
</evidence>
<dbReference type="SUPFAM" id="SSF53187">
    <property type="entry name" value="Zn-dependent exopeptidases"/>
    <property type="match status" value="1"/>
</dbReference>
<feature type="domain" description="SLH" evidence="3">
    <location>
        <begin position="1158"/>
        <end position="1214"/>
    </location>
</feature>
<dbReference type="InterPro" id="IPR001119">
    <property type="entry name" value="SLH_dom"/>
</dbReference>
<dbReference type="InterPro" id="IPR051465">
    <property type="entry name" value="Cell_Envelope_Struct_Comp"/>
</dbReference>
<feature type="chain" id="PRO_5037416426" evidence="2">
    <location>
        <begin position="31"/>
        <end position="1214"/>
    </location>
</feature>
<feature type="signal peptide" evidence="2">
    <location>
        <begin position="1"/>
        <end position="30"/>
    </location>
</feature>
<feature type="compositionally biased region" description="Low complexity" evidence="1">
    <location>
        <begin position="1020"/>
        <end position="1031"/>
    </location>
</feature>
<dbReference type="Proteomes" id="UP000640274">
    <property type="component" value="Unassembled WGS sequence"/>
</dbReference>
<dbReference type="EMBL" id="JAELUP010000001">
    <property type="protein sequence ID" value="MBJ6359858.1"/>
    <property type="molecule type" value="Genomic_DNA"/>
</dbReference>
<organism evidence="4 5">
    <name type="scientific">Paenibacillus roseus</name>
    <dbReference type="NCBI Taxonomy" id="2798579"/>
    <lineage>
        <taxon>Bacteria</taxon>
        <taxon>Bacillati</taxon>
        <taxon>Bacillota</taxon>
        <taxon>Bacilli</taxon>
        <taxon>Bacillales</taxon>
        <taxon>Paenibacillaceae</taxon>
        <taxon>Paenibacillus</taxon>
    </lineage>
</organism>
<dbReference type="PANTHER" id="PTHR43308">
    <property type="entry name" value="OUTER MEMBRANE PROTEIN ALPHA-RELATED"/>
    <property type="match status" value="1"/>
</dbReference>
<dbReference type="PROSITE" id="PS51272">
    <property type="entry name" value="SLH"/>
    <property type="match status" value="3"/>
</dbReference>
<reference evidence="4" key="1">
    <citation type="submission" date="2020-12" db="EMBL/GenBank/DDBJ databases">
        <authorList>
            <person name="Huq M.A."/>
        </authorList>
    </citation>
    <scope>NUCLEOTIDE SEQUENCE</scope>
    <source>
        <strain evidence="4">MAHUQ-46</strain>
    </source>
</reference>
<feature type="compositionally biased region" description="Low complexity" evidence="1">
    <location>
        <begin position="993"/>
        <end position="1005"/>
    </location>
</feature>
<feature type="region of interest" description="Disordered" evidence="1">
    <location>
        <begin position="990"/>
        <end position="1031"/>
    </location>
</feature>
<evidence type="ECO:0000313" key="5">
    <source>
        <dbReference type="Proteomes" id="UP000640274"/>
    </source>
</evidence>
<name>A0A934MNH7_9BACL</name>
<dbReference type="Gene3D" id="3.40.630.10">
    <property type="entry name" value="Zn peptidases"/>
    <property type="match status" value="1"/>
</dbReference>
<evidence type="ECO:0000256" key="1">
    <source>
        <dbReference type="SAM" id="MobiDB-lite"/>
    </source>
</evidence>
<protein>
    <submittedName>
        <fullName evidence="4">S-layer homology domain-containing protein</fullName>
    </submittedName>
</protein>
<proteinExistence type="predicted"/>
<evidence type="ECO:0000256" key="2">
    <source>
        <dbReference type="SAM" id="SignalP"/>
    </source>
</evidence>
<gene>
    <name evidence="4" type="ORF">JFN88_00765</name>
</gene>
<dbReference type="PANTHER" id="PTHR43308:SF5">
    <property type="entry name" value="S-LAYER PROTEIN _ PEPTIDOGLYCAN ENDO-BETA-N-ACETYLGLUCOSAMINIDASE"/>
    <property type="match status" value="1"/>
</dbReference>
<sequence length="1214" mass="133798">MSRNKLFYKFTSMFLALVLALSVVTPSIFAAQPETGANVPAVEVENSNPSVDENSQVEQTDEAQADANIAADRAAGQSLTVSNNKVSMTEKRVIDVEFELNGQEVDASKLNFTFGDKPLNAWKQWKASSGKYDGNPFIKLVEGPAVTGDTVKAKIEFDLLYTLRVAKKDENGNVIKDDKGQTVYEDVPTNDLSSRVVRSLYPSQLGTYALALNNGEQTLAATQMKLNVYDGYHTFDEIKPAIEEITKKANELNDRYMDTTVLGQSVQGRDIQFTVLAKDKATVDKYLNETLPAMKQDPATLQEAIQSGNTEFKVPIWINNIHPDEAPGVDAILDLFKALSQDEIVTFKTTGEDGEETSIDFNVDQALEHVFFLINYTQNPDGRYLNTRENANKFDLNRDNSYQTQVETQIVTAQIAKWSPISFLDFHGFVEGFLIEPCTPPHDPNIEYDLVIDNMLELATAFGEAGIANTSYTSYHIPYEENRKKAEDPNYVPKPGSQVTGWDDASPAYTAVYAMHQGALGHTIEIPALNEESSKALFFGGIAAIDYIAKNTKKLFINQLEIYKRGINNVDNRQVDKYLINAKNQEIGRPRGEHENFFPEYYVLPLDKKLQKNQLEAYRMVQYLQRNDVKVEQSTHAVKVGEIEYPAGSYIINMHQVKRSFANLVLYDGINVSDFSALYADIIQNFPDMRGFNSYVVREADVFKNKTTPVATEVEIPATSIAVDADNYVLRNTNNDAIKAVNELLASNKRVLMLTRSGANYEMGDFLISKESLQSVSSKFFLEVEPFNGSASNSGKLLKSAKVSTAGVFPTYVLKELGFNLVDNQADSDVLVNNFNKDLVSSGKPYIGLGRAELESLDKSKLLDGFVFKTTARTHEGLFKSALSQNHVITAPYDSNEYLYTVSGSYITSVPSGANVIATVSNDADYFKAGWWPGNQAIKNQVVAFTYNIGKLNLTYFANEPLHRAHGQKQFRLVANAIYNATASDYAAPYYPSQPSNPVDSVDPVDPGKPVDPETPVAPENPGTPETPGTPVFSDLGPVASWADEAIEALTKKGVLQGVAEGKFAPLKEVTRAEFIAMLVRAFDLLDAGAKVDFTDVEANVWYYGYVATAVEKGLIQGVGGNKFDPNRAITREEMAIMSANVLKAVKGKTATDASAALAKFKDQDSMAAYAKDAIALLTENKVINGMTATTFQPKGIANRAQAAVMINRMLGIE</sequence>
<dbReference type="AlphaFoldDB" id="A0A934MNH7"/>
<dbReference type="RefSeq" id="WP_199017377.1">
    <property type="nucleotide sequence ID" value="NZ_JAELUP010000001.1"/>
</dbReference>
<feature type="domain" description="SLH" evidence="3">
    <location>
        <begin position="1090"/>
        <end position="1153"/>
    </location>
</feature>
<accession>A0A934MNH7</accession>
<keyword evidence="2" id="KW-0732">Signal</keyword>
<dbReference type="CDD" id="cd06244">
    <property type="entry name" value="M14-like"/>
    <property type="match status" value="1"/>
</dbReference>
<evidence type="ECO:0000313" key="4">
    <source>
        <dbReference type="EMBL" id="MBJ6359858.1"/>
    </source>
</evidence>
<feature type="domain" description="SLH" evidence="3">
    <location>
        <begin position="1030"/>
        <end position="1089"/>
    </location>
</feature>